<protein>
    <submittedName>
        <fullName evidence="1">Uncharacterized protein</fullName>
    </submittedName>
</protein>
<sequence length="85" mass="9640">MPVSGLREGLSVIDAVEHSGYSGVECRNPDAKDGVASDHYPCALYAGIPYRHDGVELNQHHRCVYRSFRRNRCGSFRHRILQELI</sequence>
<evidence type="ECO:0000313" key="2">
    <source>
        <dbReference type="Proteomes" id="UP001162030"/>
    </source>
</evidence>
<evidence type="ECO:0000313" key="1">
    <source>
        <dbReference type="EMBL" id="CAI8746713.1"/>
    </source>
</evidence>
<dbReference type="EMBL" id="OX458333">
    <property type="protein sequence ID" value="CAI8746713.1"/>
    <property type="molecule type" value="Genomic_DNA"/>
</dbReference>
<accession>A0ABN8WXS3</accession>
<name>A0ABN8WXS3_9GAMM</name>
<reference evidence="1 2" key="1">
    <citation type="submission" date="2023-03" db="EMBL/GenBank/DDBJ databases">
        <authorList>
            <person name="Pearce D."/>
        </authorList>
    </citation>
    <scope>NUCLEOTIDE SEQUENCE [LARGE SCALE GENOMIC DNA]</scope>
    <source>
        <strain evidence="1">Msz</strain>
    </source>
</reference>
<keyword evidence="2" id="KW-1185">Reference proteome</keyword>
<organism evidence="1 2">
    <name type="scientific">Methylocaldum szegediense</name>
    <dbReference type="NCBI Taxonomy" id="73780"/>
    <lineage>
        <taxon>Bacteria</taxon>
        <taxon>Pseudomonadati</taxon>
        <taxon>Pseudomonadota</taxon>
        <taxon>Gammaproteobacteria</taxon>
        <taxon>Methylococcales</taxon>
        <taxon>Methylococcaceae</taxon>
        <taxon>Methylocaldum</taxon>
    </lineage>
</organism>
<proteinExistence type="predicted"/>
<gene>
    <name evidence="1" type="ORF">MSZNOR_0570</name>
</gene>
<dbReference type="Proteomes" id="UP001162030">
    <property type="component" value="Chromosome"/>
</dbReference>